<reference evidence="2 3" key="1">
    <citation type="submission" date="2018-05" db="EMBL/GenBank/DDBJ databases">
        <title>A metagenomic window into the 2 km-deep terrestrial subsurface aquifer revealed taxonomically and functionally diverse microbial community comprising novel uncultured bacterial lineages.</title>
        <authorList>
            <person name="Kadnikov V.V."/>
            <person name="Mardanov A.V."/>
            <person name="Beletsky A.V."/>
            <person name="Banks D."/>
            <person name="Pimenov N.V."/>
            <person name="Frank Y.A."/>
            <person name="Karnachuk O.V."/>
            <person name="Ravin N.V."/>
        </authorList>
    </citation>
    <scope>NUCLEOTIDE SEQUENCE [LARGE SCALE GENOMIC DNA]</scope>
    <source>
        <strain evidence="2">BY5</strain>
    </source>
</reference>
<dbReference type="AlphaFoldDB" id="A0A367ZUH6"/>
<sequence>MGLAAPEQPDQPDESRPSPEGISRENPHGSEQADQQRKPSPERRWRRANRAGGGPRQGLVHRQRTCPGVEFPGPTG</sequence>
<name>A0A367ZUH6_9BACT</name>
<comment type="caution">
    <text evidence="2">The sequence shown here is derived from an EMBL/GenBank/DDBJ whole genome shotgun (WGS) entry which is preliminary data.</text>
</comment>
<dbReference type="EMBL" id="QOQW01000002">
    <property type="protein sequence ID" value="RCK81369.1"/>
    <property type="molecule type" value="Genomic_DNA"/>
</dbReference>
<accession>A0A367ZUH6</accession>
<organism evidence="2 3">
    <name type="scientific">Candidatus Ozemobacter sibiricus</name>
    <dbReference type="NCBI Taxonomy" id="2268124"/>
    <lineage>
        <taxon>Bacteria</taxon>
        <taxon>Candidatus Ozemobacteria</taxon>
        <taxon>Candidatus Ozemobacterales</taxon>
        <taxon>Candidatus Ozemobacteraceae</taxon>
        <taxon>Candidatus Ozemobacter</taxon>
    </lineage>
</organism>
<evidence type="ECO:0000313" key="2">
    <source>
        <dbReference type="EMBL" id="RCK81369.1"/>
    </source>
</evidence>
<gene>
    <name evidence="2" type="ORF">OZSIB_2238</name>
</gene>
<feature type="region of interest" description="Disordered" evidence="1">
    <location>
        <begin position="1"/>
        <end position="76"/>
    </location>
</feature>
<feature type="compositionally biased region" description="Basic and acidic residues" evidence="1">
    <location>
        <begin position="13"/>
        <end position="28"/>
    </location>
</feature>
<proteinExistence type="predicted"/>
<protein>
    <submittedName>
        <fullName evidence="2">Uncharacterized protein</fullName>
    </submittedName>
</protein>
<evidence type="ECO:0000313" key="3">
    <source>
        <dbReference type="Proteomes" id="UP000252355"/>
    </source>
</evidence>
<evidence type="ECO:0000256" key="1">
    <source>
        <dbReference type="SAM" id="MobiDB-lite"/>
    </source>
</evidence>
<dbReference type="Proteomes" id="UP000252355">
    <property type="component" value="Unassembled WGS sequence"/>
</dbReference>
<feature type="compositionally biased region" description="Basic and acidic residues" evidence="1">
    <location>
        <begin position="34"/>
        <end position="43"/>
    </location>
</feature>